<dbReference type="Proteomes" id="UP000564644">
    <property type="component" value="Unassembled WGS sequence"/>
</dbReference>
<evidence type="ECO:0000313" key="3">
    <source>
        <dbReference type="EMBL" id="MBB6729294.1"/>
    </source>
</evidence>
<dbReference type="AlphaFoldDB" id="A0A7X0VSX9"/>
<accession>A0A7X0VSX9</accession>
<feature type="domain" description="Cytochrome c assembly protein" evidence="2">
    <location>
        <begin position="67"/>
        <end position="267"/>
    </location>
</feature>
<dbReference type="PANTHER" id="PTHR38034">
    <property type="entry name" value="INNER MEMBRANE PROTEIN YPJD"/>
    <property type="match status" value="1"/>
</dbReference>
<comment type="caution">
    <text evidence="3">The sequence shown here is derived from an EMBL/GenBank/DDBJ whole genome shotgun (WGS) entry which is preliminary data.</text>
</comment>
<keyword evidence="1" id="KW-0812">Transmembrane</keyword>
<evidence type="ECO:0000259" key="2">
    <source>
        <dbReference type="Pfam" id="PF01578"/>
    </source>
</evidence>
<protein>
    <submittedName>
        <fullName evidence="3">Cytochrome c biogenesis protein CcsA</fullName>
    </submittedName>
</protein>
<reference evidence="3 4" key="1">
    <citation type="submission" date="2020-08" db="EMBL/GenBank/DDBJ databases">
        <title>Cohnella phylogeny.</title>
        <authorList>
            <person name="Dunlap C."/>
        </authorList>
    </citation>
    <scope>NUCLEOTIDE SEQUENCE [LARGE SCALE GENOMIC DNA]</scope>
    <source>
        <strain evidence="3 4">CBP 2801</strain>
    </source>
</reference>
<dbReference type="GO" id="GO:0017004">
    <property type="term" value="P:cytochrome complex assembly"/>
    <property type="evidence" value="ECO:0007669"/>
    <property type="project" value="InterPro"/>
</dbReference>
<feature type="transmembrane region" description="Helical" evidence="1">
    <location>
        <begin position="246"/>
        <end position="263"/>
    </location>
</feature>
<name>A0A7X0VSX9_9BACL</name>
<dbReference type="GO" id="GO:0020037">
    <property type="term" value="F:heme binding"/>
    <property type="evidence" value="ECO:0007669"/>
    <property type="project" value="InterPro"/>
</dbReference>
<dbReference type="RefSeq" id="WP_185126970.1">
    <property type="nucleotide sequence ID" value="NZ_JACJVO010000001.1"/>
</dbReference>
<sequence>MLTKDWLTDAVLYIYALSLLFFVSDAASGKRKRRRIGTGLLVFVWILQTAFLLDILIARLSMPAVTLQEYAFFVSWLLVSFSLVINRFVRAELLVLLVNAVGFAVLGLNLLERPQKKIVLAPGEAAQKLLVVHVAFIILAFVILTIAALLGGMYLFLNNRLKKKKWGSSMSRMPSLEAIESYVFRAAVVGVPLLLLSLTTGAAALLVENRYSELGDEKVLLSFAAGIVYIVYLLRRMAGKVEGTRVLKWILVGYAMLIVDFFANSYSSFHRWM</sequence>
<keyword evidence="1" id="KW-1133">Transmembrane helix</keyword>
<proteinExistence type="predicted"/>
<feature type="transmembrane region" description="Helical" evidence="1">
    <location>
        <begin position="131"/>
        <end position="157"/>
    </location>
</feature>
<dbReference type="Pfam" id="PF01578">
    <property type="entry name" value="Cytochrom_C_asm"/>
    <property type="match status" value="1"/>
</dbReference>
<organism evidence="3 4">
    <name type="scientific">Cohnella zeiphila</name>
    <dbReference type="NCBI Taxonomy" id="2761120"/>
    <lineage>
        <taxon>Bacteria</taxon>
        <taxon>Bacillati</taxon>
        <taxon>Bacillota</taxon>
        <taxon>Bacilli</taxon>
        <taxon>Bacillales</taxon>
        <taxon>Paenibacillaceae</taxon>
        <taxon>Cohnella</taxon>
    </lineage>
</organism>
<feature type="transmembrane region" description="Helical" evidence="1">
    <location>
        <begin position="93"/>
        <end position="111"/>
    </location>
</feature>
<evidence type="ECO:0000313" key="4">
    <source>
        <dbReference type="Proteomes" id="UP000564644"/>
    </source>
</evidence>
<feature type="transmembrane region" description="Helical" evidence="1">
    <location>
        <begin position="219"/>
        <end position="234"/>
    </location>
</feature>
<evidence type="ECO:0000256" key="1">
    <source>
        <dbReference type="SAM" id="Phobius"/>
    </source>
</evidence>
<feature type="transmembrane region" description="Helical" evidence="1">
    <location>
        <begin position="182"/>
        <end position="207"/>
    </location>
</feature>
<feature type="transmembrane region" description="Helical" evidence="1">
    <location>
        <begin position="70"/>
        <end position="86"/>
    </location>
</feature>
<dbReference type="GO" id="GO:0005886">
    <property type="term" value="C:plasma membrane"/>
    <property type="evidence" value="ECO:0007669"/>
    <property type="project" value="TreeGrafter"/>
</dbReference>
<gene>
    <name evidence="3" type="primary">ccsA</name>
    <name evidence="3" type="ORF">H7C18_00090</name>
</gene>
<feature type="transmembrane region" description="Helical" evidence="1">
    <location>
        <begin position="36"/>
        <end position="58"/>
    </location>
</feature>
<dbReference type="EMBL" id="JACJVO010000001">
    <property type="protein sequence ID" value="MBB6729294.1"/>
    <property type="molecule type" value="Genomic_DNA"/>
</dbReference>
<dbReference type="PANTHER" id="PTHR38034:SF1">
    <property type="entry name" value="INNER MEMBRANE PROTEIN YPJD"/>
    <property type="match status" value="1"/>
</dbReference>
<keyword evidence="1" id="KW-0472">Membrane</keyword>
<feature type="transmembrane region" description="Helical" evidence="1">
    <location>
        <begin position="6"/>
        <end position="24"/>
    </location>
</feature>
<keyword evidence="4" id="KW-1185">Reference proteome</keyword>
<dbReference type="InterPro" id="IPR002541">
    <property type="entry name" value="Cyt_c_assembly"/>
</dbReference>
<dbReference type="InterPro" id="IPR052372">
    <property type="entry name" value="YpjD/HemX"/>
</dbReference>